<dbReference type="RefSeq" id="WP_377328109.1">
    <property type="nucleotide sequence ID" value="NZ_JBHUMZ010000016.1"/>
</dbReference>
<comment type="caution">
    <text evidence="2">The sequence shown here is derived from an EMBL/GenBank/DDBJ whole genome shotgun (WGS) entry which is preliminary data.</text>
</comment>
<dbReference type="Pfam" id="PF03237">
    <property type="entry name" value="Terminase_6N"/>
    <property type="match status" value="1"/>
</dbReference>
<evidence type="ECO:0000313" key="2">
    <source>
        <dbReference type="EMBL" id="MFD2638432.1"/>
    </source>
</evidence>
<dbReference type="Gene3D" id="3.40.50.300">
    <property type="entry name" value="P-loop containing nucleotide triphosphate hydrolases"/>
    <property type="match status" value="1"/>
</dbReference>
<organism evidence="2 3">
    <name type="scientific">Piscibacillus salipiscarius</name>
    <dbReference type="NCBI Taxonomy" id="299480"/>
    <lineage>
        <taxon>Bacteria</taxon>
        <taxon>Bacillati</taxon>
        <taxon>Bacillota</taxon>
        <taxon>Bacilli</taxon>
        <taxon>Bacillales</taxon>
        <taxon>Bacillaceae</taxon>
        <taxon>Piscibacillus</taxon>
    </lineage>
</organism>
<sequence>MAAKQKNQKAIEKVMGDFRLFAKNFIKITDNNGANVPFVLNPEQEHFMKEMEKYNIILKGRQIGFTTFSLAYMLYLALTNPDTNYLMMTHHNKVTQSLLRRLNKMYDMLPHKKYPNLFPKKKINNRDEIYFDNHSRIQVATAGGTDSISGNTFQLIHFSEMAKYPTDEQSEIIATAIPALAKNRDSKIIIESTAYGENEYADMFRKAWRGKESVWKAHFYSWLAKAYSKQFKHSFDEAEEWFKVHNQGSRMRKQHLEHDEKVLKEEHKATYRQLMFRRHYIETNSIEKFKREFPTTPEEAFNTTNVGVFDTNKIVERMQHVIDPIETNEIYDELPDVLKPYINKSLYIYRLPKPSVRCYGGVDTASGTGGSNDNSTISIFNAEGQQMASFYANDVPVYKFAEVVNSLGRFFNYAYLCIERNSYGLPLIERVRKEYGYLNLLKQKTFDKKGHRKLQLGFQTTNVTKPIIINDFVEHFDLNMIVIECVETLEEMKIYQDNNGKLGNKRGEDRHDDLVISVAMSIQAMKHAKYYVEI</sequence>
<accession>A0ABW5Q9N1</accession>
<keyword evidence="1" id="KW-0812">Transmembrane</keyword>
<dbReference type="InterPro" id="IPR027417">
    <property type="entry name" value="P-loop_NTPase"/>
</dbReference>
<keyword evidence="1" id="KW-1133">Transmembrane helix</keyword>
<protein>
    <submittedName>
        <fullName evidence="2">Terminase large subunit domain-containing protein</fullName>
    </submittedName>
</protein>
<evidence type="ECO:0000256" key="1">
    <source>
        <dbReference type="SAM" id="Phobius"/>
    </source>
</evidence>
<dbReference type="EMBL" id="JBHUMZ010000016">
    <property type="protein sequence ID" value="MFD2638432.1"/>
    <property type="molecule type" value="Genomic_DNA"/>
</dbReference>
<proteinExistence type="predicted"/>
<reference evidence="3" key="1">
    <citation type="journal article" date="2019" name="Int. J. Syst. Evol. Microbiol.">
        <title>The Global Catalogue of Microorganisms (GCM) 10K type strain sequencing project: providing services to taxonomists for standard genome sequencing and annotation.</title>
        <authorList>
            <consortium name="The Broad Institute Genomics Platform"/>
            <consortium name="The Broad Institute Genome Sequencing Center for Infectious Disease"/>
            <person name="Wu L."/>
            <person name="Ma J."/>
        </authorList>
    </citation>
    <scope>NUCLEOTIDE SEQUENCE [LARGE SCALE GENOMIC DNA]</scope>
    <source>
        <strain evidence="3">TISTR 1571</strain>
    </source>
</reference>
<keyword evidence="3" id="KW-1185">Reference proteome</keyword>
<feature type="transmembrane region" description="Helical" evidence="1">
    <location>
        <begin position="56"/>
        <end position="78"/>
    </location>
</feature>
<name>A0ABW5Q9N1_9BACI</name>
<keyword evidence="1" id="KW-0472">Membrane</keyword>
<dbReference type="Gene3D" id="3.30.420.240">
    <property type="match status" value="1"/>
</dbReference>
<dbReference type="Proteomes" id="UP001597452">
    <property type="component" value="Unassembled WGS sequence"/>
</dbReference>
<evidence type="ECO:0000313" key="3">
    <source>
        <dbReference type="Proteomes" id="UP001597452"/>
    </source>
</evidence>
<gene>
    <name evidence="2" type="ORF">ACFSW4_06115</name>
</gene>